<dbReference type="EMBL" id="CAJPIN010006993">
    <property type="protein sequence ID" value="CAG2058295.1"/>
    <property type="molecule type" value="Genomic_DNA"/>
</dbReference>
<feature type="region of interest" description="Disordered" evidence="3">
    <location>
        <begin position="87"/>
        <end position="238"/>
    </location>
</feature>
<feature type="compositionally biased region" description="Polar residues" evidence="3">
    <location>
        <begin position="116"/>
        <end position="126"/>
    </location>
</feature>
<keyword evidence="6" id="KW-1185">Reference proteome</keyword>
<organism evidence="5 6">
    <name type="scientific">Timema podura</name>
    <name type="common">Walking stick</name>
    <dbReference type="NCBI Taxonomy" id="61482"/>
    <lineage>
        <taxon>Eukaryota</taxon>
        <taxon>Metazoa</taxon>
        <taxon>Ecdysozoa</taxon>
        <taxon>Arthropoda</taxon>
        <taxon>Hexapoda</taxon>
        <taxon>Insecta</taxon>
        <taxon>Pterygota</taxon>
        <taxon>Neoptera</taxon>
        <taxon>Polyneoptera</taxon>
        <taxon>Phasmatodea</taxon>
        <taxon>Timematodea</taxon>
        <taxon>Timematoidea</taxon>
        <taxon>Timematidae</taxon>
        <taxon>Timema</taxon>
    </lineage>
</organism>
<evidence type="ECO:0000313" key="5">
    <source>
        <dbReference type="EMBL" id="CAG2058295.1"/>
    </source>
</evidence>
<feature type="compositionally biased region" description="Basic and acidic residues" evidence="3">
    <location>
        <begin position="200"/>
        <end position="210"/>
    </location>
</feature>
<dbReference type="Pfam" id="PF25877">
    <property type="entry name" value="WHD_SOWAH"/>
    <property type="match status" value="1"/>
</dbReference>
<evidence type="ECO:0000256" key="1">
    <source>
        <dbReference type="ARBA" id="ARBA00022737"/>
    </source>
</evidence>
<name>A0ABN7NS69_TIMPD</name>
<evidence type="ECO:0000259" key="4">
    <source>
        <dbReference type="Pfam" id="PF25877"/>
    </source>
</evidence>
<sequence>MAVPSELSINAIVSYMLENGGKVTNHDLVKHFKRFLTDPETRVQARNDFKEYVNAVATIKNEGEKCLVLKRKYRQHAVSGFPSVPVSPVSDFEPMTPTSPTNSLLPHFGVGPPSSPLTYPSFSGSEESLGAVSPSRLPPPYRPPPDPNSSSPRSPNNLRNEAMSGVVESTYLGDQGGGGGVVGKREKASDGVDTPEGIESEQKVSVKEQMQKFNRLASENELSRALQHSSVARKRGEK</sequence>
<evidence type="ECO:0000256" key="3">
    <source>
        <dbReference type="SAM" id="MobiDB-lite"/>
    </source>
</evidence>
<reference evidence="5" key="1">
    <citation type="submission" date="2021-03" db="EMBL/GenBank/DDBJ databases">
        <authorList>
            <person name="Tran Van P."/>
        </authorList>
    </citation>
    <scope>NUCLEOTIDE SEQUENCE</scope>
</reference>
<dbReference type="PANTHER" id="PTHR14491">
    <property type="entry name" value="SOSONDOWAH, ISOFORM G"/>
    <property type="match status" value="1"/>
</dbReference>
<dbReference type="InterPro" id="IPR058889">
    <property type="entry name" value="WHD_SOWAHA-C"/>
</dbReference>
<dbReference type="Proteomes" id="UP001153148">
    <property type="component" value="Unassembled WGS sequence"/>
</dbReference>
<gene>
    <name evidence="5" type="ORF">TPAB3V08_LOCUS5267</name>
</gene>
<feature type="domain" description="SOWAHA-C winged helix-turn-helix" evidence="4">
    <location>
        <begin position="6"/>
        <end position="77"/>
    </location>
</feature>
<feature type="compositionally biased region" description="Low complexity" evidence="3">
    <location>
        <begin position="148"/>
        <end position="160"/>
    </location>
</feature>
<feature type="compositionally biased region" description="Pro residues" evidence="3">
    <location>
        <begin position="136"/>
        <end position="147"/>
    </location>
</feature>
<keyword evidence="2" id="KW-0040">ANK repeat</keyword>
<feature type="non-terminal residue" evidence="5">
    <location>
        <position position="238"/>
    </location>
</feature>
<evidence type="ECO:0000256" key="2">
    <source>
        <dbReference type="ARBA" id="ARBA00023043"/>
    </source>
</evidence>
<proteinExistence type="predicted"/>
<protein>
    <recommendedName>
        <fullName evidence="4">SOWAHA-C winged helix-turn-helix domain-containing protein</fullName>
    </recommendedName>
</protein>
<dbReference type="PANTHER" id="PTHR14491:SF7">
    <property type="entry name" value="SOSONDOWAH, ISOFORM G"/>
    <property type="match status" value="1"/>
</dbReference>
<evidence type="ECO:0000313" key="6">
    <source>
        <dbReference type="Proteomes" id="UP001153148"/>
    </source>
</evidence>
<comment type="caution">
    <text evidence="5">The sequence shown here is derived from an EMBL/GenBank/DDBJ whole genome shotgun (WGS) entry which is preliminary data.</text>
</comment>
<accession>A0ABN7NS69</accession>
<keyword evidence="1" id="KW-0677">Repeat</keyword>